<keyword evidence="1" id="KW-0210">Decarboxylase</keyword>
<evidence type="ECO:0000313" key="6">
    <source>
        <dbReference type="Proteomes" id="UP001163846"/>
    </source>
</evidence>
<evidence type="ECO:0000313" key="5">
    <source>
        <dbReference type="EMBL" id="KAJ3838581.1"/>
    </source>
</evidence>
<evidence type="ECO:0000256" key="3">
    <source>
        <dbReference type="SAM" id="MobiDB-lite"/>
    </source>
</evidence>
<evidence type="ECO:0000256" key="1">
    <source>
        <dbReference type="ARBA" id="ARBA00022793"/>
    </source>
</evidence>
<sequence length="451" mass="50226">MAPEQTKSTPYGGWIPADPAIWKAFFNDLLHNIDTTKAHVPAVQAFQDAIKSDSELVDLFRQTFLQVSPQSKIKNFDELLYCMDQIVVAAPKFQVAKNDRGAEIREPIGAPLYILFDLLSNTSAGYFLLVKKKLNAPLKNLLNAWADYLRSPDSVSVLNDPDELWFGKHGGFETTEWKPGSFNETFECPDPTAINRGFTSWDAFFTRKFKPEIRKQRQDAPYPWQPNPGPSVPQSDLGNSQPDGPPHIQPDAHRGLFIYNACESTVYCIQTNVKGRDQFWLKGQRYSIFDILGRNDDEVARAFIGGTVYQASLSPYDYHRWHSPVNGVIKAAELIEGSYYAALPDNGTDDPRGALTRSQSWLTVSATRALIYIEADDKRIGTLVFVGVGMAEISTCDITARPGQRVSAGDELGMFHYGGSSYALIFGPNVNFKVLPKVGEHQLVFAPFAGV</sequence>
<dbReference type="GO" id="GO:0005739">
    <property type="term" value="C:mitochondrion"/>
    <property type="evidence" value="ECO:0007669"/>
    <property type="project" value="TreeGrafter"/>
</dbReference>
<dbReference type="Proteomes" id="UP001163846">
    <property type="component" value="Unassembled WGS sequence"/>
</dbReference>
<comment type="caution">
    <text evidence="5">The sequence shown here is derived from an EMBL/GenBank/DDBJ whole genome shotgun (WGS) entry which is preliminary data.</text>
</comment>
<feature type="domain" description="L-tryptophan decarboxylase PsiD-like" evidence="4">
    <location>
        <begin position="41"/>
        <end position="170"/>
    </location>
</feature>
<keyword evidence="2" id="KW-0456">Lyase</keyword>
<proteinExistence type="predicted"/>
<feature type="region of interest" description="Disordered" evidence="3">
    <location>
        <begin position="216"/>
        <end position="250"/>
    </location>
</feature>
<dbReference type="PANTHER" id="PTHR10067:SF9">
    <property type="entry name" value="PHOSPHATIDYLSERINE DECARBOXYLASE FAMILY PROTEIN (AFU_ORTHOLOGUE AFUA_7G01730)"/>
    <property type="match status" value="1"/>
</dbReference>
<protein>
    <submittedName>
        <fullName evidence="5">Phosphatidylserine decarboxylase</fullName>
    </submittedName>
</protein>
<organism evidence="5 6">
    <name type="scientific">Lentinula raphanica</name>
    <dbReference type="NCBI Taxonomy" id="153919"/>
    <lineage>
        <taxon>Eukaryota</taxon>
        <taxon>Fungi</taxon>
        <taxon>Dikarya</taxon>
        <taxon>Basidiomycota</taxon>
        <taxon>Agaricomycotina</taxon>
        <taxon>Agaricomycetes</taxon>
        <taxon>Agaricomycetidae</taxon>
        <taxon>Agaricales</taxon>
        <taxon>Marasmiineae</taxon>
        <taxon>Omphalotaceae</taxon>
        <taxon>Lentinula</taxon>
    </lineage>
</organism>
<dbReference type="Pfam" id="PF12588">
    <property type="entry name" value="PSDC"/>
    <property type="match status" value="1"/>
</dbReference>
<keyword evidence="6" id="KW-1185">Reference proteome</keyword>
<dbReference type="EMBL" id="MU806175">
    <property type="protein sequence ID" value="KAJ3838581.1"/>
    <property type="molecule type" value="Genomic_DNA"/>
</dbReference>
<dbReference type="InterPro" id="IPR022237">
    <property type="entry name" value="PsiD-like"/>
</dbReference>
<feature type="non-terminal residue" evidence="5">
    <location>
        <position position="1"/>
    </location>
</feature>
<reference evidence="5" key="1">
    <citation type="submission" date="2022-08" db="EMBL/GenBank/DDBJ databases">
        <authorList>
            <consortium name="DOE Joint Genome Institute"/>
            <person name="Min B."/>
            <person name="Riley R."/>
            <person name="Sierra-Patev S."/>
            <person name="Naranjo-Ortiz M."/>
            <person name="Looney B."/>
            <person name="Konkel Z."/>
            <person name="Slot J.C."/>
            <person name="Sakamoto Y."/>
            <person name="Steenwyk J.L."/>
            <person name="Rokas A."/>
            <person name="Carro J."/>
            <person name="Camarero S."/>
            <person name="Ferreira P."/>
            <person name="Molpeceres G."/>
            <person name="Ruiz-Duenas F.J."/>
            <person name="Serrano A."/>
            <person name="Henrissat B."/>
            <person name="Drula E."/>
            <person name="Hughes K.W."/>
            <person name="Mata J.L."/>
            <person name="Ishikawa N.K."/>
            <person name="Vargas-Isla R."/>
            <person name="Ushijima S."/>
            <person name="Smith C.A."/>
            <person name="Ahrendt S."/>
            <person name="Andreopoulos W."/>
            <person name="He G."/>
            <person name="Labutti K."/>
            <person name="Lipzen A."/>
            <person name="Ng V."/>
            <person name="Sandor L."/>
            <person name="Barry K."/>
            <person name="Martinez A.T."/>
            <person name="Xiao Y."/>
            <person name="Gibbons J.G."/>
            <person name="Terashima K."/>
            <person name="Hibbett D.S."/>
            <person name="Grigoriev I.V."/>
        </authorList>
    </citation>
    <scope>NUCLEOTIDE SEQUENCE</scope>
    <source>
        <strain evidence="5">TFB9207</strain>
    </source>
</reference>
<name>A0AA38P9M2_9AGAR</name>
<evidence type="ECO:0000256" key="2">
    <source>
        <dbReference type="ARBA" id="ARBA00023239"/>
    </source>
</evidence>
<dbReference type="AlphaFoldDB" id="A0AA38P9M2"/>
<accession>A0AA38P9M2</accession>
<dbReference type="InterPro" id="IPR003817">
    <property type="entry name" value="PS_Dcarbxylase"/>
</dbReference>
<dbReference type="Pfam" id="PF02666">
    <property type="entry name" value="PS_Dcarbxylase"/>
    <property type="match status" value="1"/>
</dbReference>
<evidence type="ECO:0000259" key="4">
    <source>
        <dbReference type="Pfam" id="PF12588"/>
    </source>
</evidence>
<dbReference type="GO" id="GO:0006646">
    <property type="term" value="P:phosphatidylethanolamine biosynthetic process"/>
    <property type="evidence" value="ECO:0007669"/>
    <property type="project" value="TreeGrafter"/>
</dbReference>
<dbReference type="PANTHER" id="PTHR10067">
    <property type="entry name" value="PHOSPHATIDYLSERINE DECARBOXYLASE"/>
    <property type="match status" value="1"/>
</dbReference>
<dbReference type="GO" id="GO:0004609">
    <property type="term" value="F:phosphatidylserine decarboxylase activity"/>
    <property type="evidence" value="ECO:0007669"/>
    <property type="project" value="InterPro"/>
</dbReference>
<gene>
    <name evidence="5" type="ORF">F5878DRAFT_619168</name>
</gene>
<feature type="compositionally biased region" description="Polar residues" evidence="3">
    <location>
        <begin position="232"/>
        <end position="242"/>
    </location>
</feature>